<evidence type="ECO:0000313" key="3">
    <source>
        <dbReference type="EMBL" id="RMA64427.1"/>
    </source>
</evidence>
<feature type="chain" id="PRO_5018060379" description="Secreted protein" evidence="2">
    <location>
        <begin position="24"/>
        <end position="221"/>
    </location>
</feature>
<accession>A0A3L9YX71</accession>
<sequence>MNKQLFTTYFLVVLCMHAGFAQIDNPSNNSTRFEQTENDVVAPNGFELPASKMPSLTTPDNKYNPNNLPKLGKEEEKDFSMDGDDGLIKDNKSNKAPKYFTKDTEAKEEYGKDQYLGDLITGASYVNVVYRDHEYVDGDRIRVFVNDDVVQSDISLDSTFRGFDLNLQKGANKIDFMALNQGESGPNTAELHVYDDNGILVSAYKWNLLTGNKATVVIIKD</sequence>
<reference evidence="3 4" key="1">
    <citation type="submission" date="2018-10" db="EMBL/GenBank/DDBJ databases">
        <title>Genomic Encyclopedia of Archaeal and Bacterial Type Strains, Phase II (KMG-II): from individual species to whole genera.</title>
        <authorList>
            <person name="Goeker M."/>
        </authorList>
    </citation>
    <scope>NUCLEOTIDE SEQUENCE [LARGE SCALE GENOMIC DNA]</scope>
    <source>
        <strain evidence="3 4">DSM 23424</strain>
    </source>
</reference>
<comment type="caution">
    <text evidence="3">The sequence shown here is derived from an EMBL/GenBank/DDBJ whole genome shotgun (WGS) entry which is preliminary data.</text>
</comment>
<dbReference type="RefSeq" id="WP_121906874.1">
    <property type="nucleotide sequence ID" value="NZ_REFC01000012.1"/>
</dbReference>
<keyword evidence="4" id="KW-1185">Reference proteome</keyword>
<protein>
    <recommendedName>
        <fullName evidence="5">Secreted protein</fullName>
    </recommendedName>
</protein>
<proteinExistence type="predicted"/>
<gene>
    <name evidence="3" type="ORF">BXY75_1302</name>
</gene>
<feature type="region of interest" description="Disordered" evidence="1">
    <location>
        <begin position="50"/>
        <end position="79"/>
    </location>
</feature>
<evidence type="ECO:0008006" key="5">
    <source>
        <dbReference type="Google" id="ProtNLM"/>
    </source>
</evidence>
<feature type="signal peptide" evidence="2">
    <location>
        <begin position="1"/>
        <end position="23"/>
    </location>
</feature>
<name>A0A3L9YX71_9FLAO</name>
<feature type="compositionally biased region" description="Polar residues" evidence="1">
    <location>
        <begin position="54"/>
        <end position="67"/>
    </location>
</feature>
<keyword evidence="2" id="KW-0732">Signal</keyword>
<evidence type="ECO:0000256" key="2">
    <source>
        <dbReference type="SAM" id="SignalP"/>
    </source>
</evidence>
<dbReference type="EMBL" id="REFC01000012">
    <property type="protein sequence ID" value="RMA64427.1"/>
    <property type="molecule type" value="Genomic_DNA"/>
</dbReference>
<organism evidence="3 4">
    <name type="scientific">Ulvibacter antarcticus</name>
    <dbReference type="NCBI Taxonomy" id="442714"/>
    <lineage>
        <taxon>Bacteria</taxon>
        <taxon>Pseudomonadati</taxon>
        <taxon>Bacteroidota</taxon>
        <taxon>Flavobacteriia</taxon>
        <taxon>Flavobacteriales</taxon>
        <taxon>Flavobacteriaceae</taxon>
        <taxon>Ulvibacter</taxon>
    </lineage>
</organism>
<evidence type="ECO:0000256" key="1">
    <source>
        <dbReference type="SAM" id="MobiDB-lite"/>
    </source>
</evidence>
<dbReference type="AlphaFoldDB" id="A0A3L9YX71"/>
<dbReference type="Proteomes" id="UP000271339">
    <property type="component" value="Unassembled WGS sequence"/>
</dbReference>
<dbReference type="OrthoDB" id="1148517at2"/>
<evidence type="ECO:0000313" key="4">
    <source>
        <dbReference type="Proteomes" id="UP000271339"/>
    </source>
</evidence>